<dbReference type="SUPFAM" id="SSF55729">
    <property type="entry name" value="Acyl-CoA N-acyltransferases (Nat)"/>
    <property type="match status" value="1"/>
</dbReference>
<keyword evidence="3" id="KW-1185">Reference proteome</keyword>
<dbReference type="GO" id="GO:0016746">
    <property type="term" value="F:acyltransferase activity"/>
    <property type="evidence" value="ECO:0007669"/>
    <property type="project" value="UniProtKB-KW"/>
</dbReference>
<dbReference type="InterPro" id="IPR016181">
    <property type="entry name" value="Acyl_CoA_acyltransferase"/>
</dbReference>
<dbReference type="PANTHER" id="PTHR43441:SF10">
    <property type="entry name" value="ACETYLTRANSFERASE"/>
    <property type="match status" value="1"/>
</dbReference>
<protein>
    <submittedName>
        <fullName evidence="2">GNAT family N-acetyltransferase</fullName>
        <ecNumber evidence="2">2.3.-.-</ecNumber>
    </submittedName>
</protein>
<reference evidence="2 3" key="1">
    <citation type="submission" date="2024-09" db="EMBL/GenBank/DDBJ databases">
        <authorList>
            <person name="Sun Q."/>
            <person name="Mori K."/>
        </authorList>
    </citation>
    <scope>NUCLEOTIDE SEQUENCE [LARGE SCALE GENOMIC DNA]</scope>
    <source>
        <strain evidence="2 3">JCM 3307</strain>
    </source>
</reference>
<keyword evidence="2" id="KW-0012">Acyltransferase</keyword>
<dbReference type="RefSeq" id="WP_223093127.1">
    <property type="nucleotide sequence ID" value="NZ_CP061913.1"/>
</dbReference>
<dbReference type="Gene3D" id="3.40.630.30">
    <property type="match status" value="1"/>
</dbReference>
<proteinExistence type="predicted"/>
<dbReference type="EC" id="2.3.-.-" evidence="2"/>
<name>A0ABV5MAA7_9ACTN</name>
<evidence type="ECO:0000259" key="1">
    <source>
        <dbReference type="PROSITE" id="PS51186"/>
    </source>
</evidence>
<keyword evidence="2" id="KW-0808">Transferase</keyword>
<organism evidence="2 3">
    <name type="scientific">Dactylosporangium vinaceum</name>
    <dbReference type="NCBI Taxonomy" id="53362"/>
    <lineage>
        <taxon>Bacteria</taxon>
        <taxon>Bacillati</taxon>
        <taxon>Actinomycetota</taxon>
        <taxon>Actinomycetes</taxon>
        <taxon>Micromonosporales</taxon>
        <taxon>Micromonosporaceae</taxon>
        <taxon>Dactylosporangium</taxon>
    </lineage>
</organism>
<dbReference type="PANTHER" id="PTHR43441">
    <property type="entry name" value="RIBOSOMAL-PROTEIN-SERINE ACETYLTRANSFERASE"/>
    <property type="match status" value="1"/>
</dbReference>
<evidence type="ECO:0000313" key="2">
    <source>
        <dbReference type="EMBL" id="MFB9445802.1"/>
    </source>
</evidence>
<dbReference type="Proteomes" id="UP001589608">
    <property type="component" value="Unassembled WGS sequence"/>
</dbReference>
<dbReference type="Pfam" id="PF13302">
    <property type="entry name" value="Acetyltransf_3"/>
    <property type="match status" value="1"/>
</dbReference>
<dbReference type="EMBL" id="JBHMCA010000043">
    <property type="protein sequence ID" value="MFB9445802.1"/>
    <property type="molecule type" value="Genomic_DNA"/>
</dbReference>
<dbReference type="InterPro" id="IPR051908">
    <property type="entry name" value="Ribosomal_N-acetyltransferase"/>
</dbReference>
<sequence>MRLVIGLWYHTAVDNLTRELAFPDPPLADDLVLLRPWRDADAAEGFEAFSDEQCLRFSWPRTEPPVLADFLAAASSNEAARLAGASINFAVAPAAAPDRIWGAASVYDVHLAGGRAAVGYWVAPWARRRGVAGRSVRLLAAWAFTGLGVERLELTCGPDNTASARVAERCGFVREGVMRSHLPFKGARRDTVLFSLLPGELRADGAT</sequence>
<dbReference type="PROSITE" id="PS51186">
    <property type="entry name" value="GNAT"/>
    <property type="match status" value="1"/>
</dbReference>
<accession>A0ABV5MAA7</accession>
<evidence type="ECO:0000313" key="3">
    <source>
        <dbReference type="Proteomes" id="UP001589608"/>
    </source>
</evidence>
<feature type="domain" description="N-acetyltransferase" evidence="1">
    <location>
        <begin position="20"/>
        <end position="198"/>
    </location>
</feature>
<gene>
    <name evidence="2" type="ORF">ACFFTR_22200</name>
</gene>
<dbReference type="InterPro" id="IPR000182">
    <property type="entry name" value="GNAT_dom"/>
</dbReference>
<comment type="caution">
    <text evidence="2">The sequence shown here is derived from an EMBL/GenBank/DDBJ whole genome shotgun (WGS) entry which is preliminary data.</text>
</comment>